<dbReference type="Proteomes" id="UP000184330">
    <property type="component" value="Unassembled WGS sequence"/>
</dbReference>
<dbReference type="SUPFAM" id="SSF103473">
    <property type="entry name" value="MFS general substrate transporter"/>
    <property type="match status" value="1"/>
</dbReference>
<feature type="transmembrane region" description="Helical" evidence="4">
    <location>
        <begin position="246"/>
        <end position="271"/>
    </location>
</feature>
<evidence type="ECO:0000313" key="5">
    <source>
        <dbReference type="EMBL" id="CZR54738.1"/>
    </source>
</evidence>
<feature type="transmembrane region" description="Helical" evidence="4">
    <location>
        <begin position="408"/>
        <end position="428"/>
    </location>
</feature>
<dbReference type="GO" id="GO:0016020">
    <property type="term" value="C:membrane"/>
    <property type="evidence" value="ECO:0007669"/>
    <property type="project" value="UniProtKB-SubCell"/>
</dbReference>
<feature type="transmembrane region" description="Helical" evidence="4">
    <location>
        <begin position="203"/>
        <end position="225"/>
    </location>
</feature>
<name>A0A1L7WPP1_9HELO</name>
<organism evidence="5 6">
    <name type="scientific">Phialocephala subalpina</name>
    <dbReference type="NCBI Taxonomy" id="576137"/>
    <lineage>
        <taxon>Eukaryota</taxon>
        <taxon>Fungi</taxon>
        <taxon>Dikarya</taxon>
        <taxon>Ascomycota</taxon>
        <taxon>Pezizomycotina</taxon>
        <taxon>Leotiomycetes</taxon>
        <taxon>Helotiales</taxon>
        <taxon>Mollisiaceae</taxon>
        <taxon>Phialocephala</taxon>
        <taxon>Phialocephala fortinii species complex</taxon>
    </lineage>
</organism>
<comment type="subcellular location">
    <subcellularLocation>
        <location evidence="1">Membrane</location>
        <topology evidence="1">Multi-pass membrane protein</topology>
    </subcellularLocation>
</comment>
<dbReference type="EMBL" id="FJOG01000005">
    <property type="protein sequence ID" value="CZR54738.1"/>
    <property type="molecule type" value="Genomic_DNA"/>
</dbReference>
<evidence type="ECO:0000313" key="6">
    <source>
        <dbReference type="Proteomes" id="UP000184330"/>
    </source>
</evidence>
<feature type="transmembrane region" description="Helical" evidence="4">
    <location>
        <begin position="44"/>
        <end position="65"/>
    </location>
</feature>
<dbReference type="PANTHER" id="PTHR11360:SF252">
    <property type="entry name" value="MAJOR FACILITATOR SUPERFAMILY (MFS) PROFILE DOMAIN-CONTAINING PROTEIN-RELATED"/>
    <property type="match status" value="1"/>
</dbReference>
<feature type="transmembrane region" description="Helical" evidence="4">
    <location>
        <begin position="171"/>
        <end position="191"/>
    </location>
</feature>
<feature type="region of interest" description="Disordered" evidence="3">
    <location>
        <begin position="1"/>
        <end position="33"/>
    </location>
</feature>
<proteinExistence type="inferred from homology"/>
<keyword evidence="4" id="KW-1133">Transmembrane helix</keyword>
<dbReference type="InterPro" id="IPR050327">
    <property type="entry name" value="Proton-linked_MCT"/>
</dbReference>
<reference evidence="5 6" key="1">
    <citation type="submission" date="2016-03" db="EMBL/GenBank/DDBJ databases">
        <authorList>
            <person name="Ploux O."/>
        </authorList>
    </citation>
    <scope>NUCLEOTIDE SEQUENCE [LARGE SCALE GENOMIC DNA]</scope>
    <source>
        <strain evidence="5 6">UAMH 11012</strain>
    </source>
</reference>
<keyword evidence="4" id="KW-0812">Transmembrane</keyword>
<sequence>MSVKNSSPAPSPSEISPPAPAPALPPNPTYENPIQSPPDGGIEAWLQVFGAFLVFWNIWGLPMSFGAFQSFYVLQYLPNYSSSSISWIGTLQGALLIMLGVVSGPLYDLGYYHILLYAGSFLTVFGMMMLSISTQYYQVFLSQGVCVGVGCGLLYVPTMSLVGGSFKHRRAIAMSLMTSGTPLGGIIYTIIFSRLISQVGFPWTVRTIGFVSLATFAIALPALLARPAKVSGRARSLFDPTVFTDVPFLTFAGAQFFIFLGYMVPLFYIPTYAQIALKEDKSLALYLLIGCQAASLFGRLFAALPAHHFGVMLTWIICCGASSILCFIWIATNTLSGFIVFSVLYGFFGGALIALPPSIFPMLCPDPGTLGSRMGLSWTTSALSLLIGSPVAGAIIDLQTVNFLGVQAWSGATEMVGMALLLPLWVMLSRSQGRVFI</sequence>
<gene>
    <name evidence="5" type="ORF">PAC_04622</name>
</gene>
<evidence type="ECO:0000256" key="3">
    <source>
        <dbReference type="SAM" id="MobiDB-lite"/>
    </source>
</evidence>
<feature type="transmembrane region" description="Helical" evidence="4">
    <location>
        <begin position="283"/>
        <end position="302"/>
    </location>
</feature>
<dbReference type="PANTHER" id="PTHR11360">
    <property type="entry name" value="MONOCARBOXYLATE TRANSPORTER"/>
    <property type="match status" value="1"/>
</dbReference>
<keyword evidence="6" id="KW-1185">Reference proteome</keyword>
<evidence type="ECO:0000256" key="1">
    <source>
        <dbReference type="ARBA" id="ARBA00004141"/>
    </source>
</evidence>
<feature type="transmembrane region" description="Helical" evidence="4">
    <location>
        <begin position="337"/>
        <end position="355"/>
    </location>
</feature>
<dbReference type="Gene3D" id="1.20.1250.20">
    <property type="entry name" value="MFS general substrate transporter like domains"/>
    <property type="match status" value="1"/>
</dbReference>
<accession>A0A1L7WPP1</accession>
<feature type="transmembrane region" description="Helical" evidence="4">
    <location>
        <begin position="85"/>
        <end position="107"/>
    </location>
</feature>
<keyword evidence="4" id="KW-0472">Membrane</keyword>
<dbReference type="InterPro" id="IPR036259">
    <property type="entry name" value="MFS_trans_sf"/>
</dbReference>
<dbReference type="Pfam" id="PF07690">
    <property type="entry name" value="MFS_1"/>
    <property type="match status" value="1"/>
</dbReference>
<evidence type="ECO:0000256" key="4">
    <source>
        <dbReference type="SAM" id="Phobius"/>
    </source>
</evidence>
<dbReference type="InterPro" id="IPR011701">
    <property type="entry name" value="MFS"/>
</dbReference>
<dbReference type="GO" id="GO:0022857">
    <property type="term" value="F:transmembrane transporter activity"/>
    <property type="evidence" value="ECO:0007669"/>
    <property type="project" value="InterPro"/>
</dbReference>
<feature type="transmembrane region" description="Helical" evidence="4">
    <location>
        <begin position="309"/>
        <end position="331"/>
    </location>
</feature>
<feature type="transmembrane region" description="Helical" evidence="4">
    <location>
        <begin position="376"/>
        <end position="396"/>
    </location>
</feature>
<dbReference type="OrthoDB" id="6509908at2759"/>
<feature type="compositionally biased region" description="Pro residues" evidence="3">
    <location>
        <begin position="9"/>
        <end position="28"/>
    </location>
</feature>
<dbReference type="AlphaFoldDB" id="A0A1L7WPP1"/>
<protein>
    <submittedName>
        <fullName evidence="5">Related to monocarboxylate transporter</fullName>
    </submittedName>
</protein>
<feature type="transmembrane region" description="Helical" evidence="4">
    <location>
        <begin position="114"/>
        <end position="133"/>
    </location>
</feature>
<feature type="transmembrane region" description="Helical" evidence="4">
    <location>
        <begin position="139"/>
        <end position="159"/>
    </location>
</feature>
<evidence type="ECO:0000256" key="2">
    <source>
        <dbReference type="ARBA" id="ARBA00006727"/>
    </source>
</evidence>
<comment type="similarity">
    <text evidence="2">Belongs to the major facilitator superfamily. Monocarboxylate porter (TC 2.A.1.13) family.</text>
</comment>